<gene>
    <name evidence="6" type="ORF">ATE48_04760</name>
</gene>
<dbReference type="PROSITE" id="PS51355">
    <property type="entry name" value="GLUTATHIONE_PEROXID_3"/>
    <property type="match status" value="1"/>
</dbReference>
<dbReference type="InterPro" id="IPR000889">
    <property type="entry name" value="Glutathione_peroxidase"/>
</dbReference>
<dbReference type="InParanoid" id="A0A1B1AN28"/>
<dbReference type="CDD" id="cd00340">
    <property type="entry name" value="GSH_Peroxidase"/>
    <property type="match status" value="1"/>
</dbReference>
<dbReference type="GO" id="GO:0004601">
    <property type="term" value="F:peroxidase activity"/>
    <property type="evidence" value="ECO:0007669"/>
    <property type="project" value="UniProtKB-KW"/>
</dbReference>
<feature type="active site" evidence="4">
    <location>
        <position position="37"/>
    </location>
</feature>
<dbReference type="PIRSF" id="PIRSF000303">
    <property type="entry name" value="Glutathion_perox"/>
    <property type="match status" value="1"/>
</dbReference>
<dbReference type="SUPFAM" id="SSF52833">
    <property type="entry name" value="Thioredoxin-like"/>
    <property type="match status" value="1"/>
</dbReference>
<dbReference type="EMBL" id="CP013244">
    <property type="protein sequence ID" value="ANP47951.1"/>
    <property type="molecule type" value="Genomic_DNA"/>
</dbReference>
<proteinExistence type="inferred from homology"/>
<evidence type="ECO:0000256" key="4">
    <source>
        <dbReference type="PIRSR" id="PIRSR000303-1"/>
    </source>
</evidence>
<dbReference type="OrthoDB" id="9785502at2"/>
<keyword evidence="7" id="KW-1185">Reference proteome</keyword>
<dbReference type="Gene3D" id="3.40.30.10">
    <property type="entry name" value="Glutaredoxin"/>
    <property type="match status" value="1"/>
</dbReference>
<dbReference type="Pfam" id="PF00255">
    <property type="entry name" value="GSHPx"/>
    <property type="match status" value="1"/>
</dbReference>
<dbReference type="PRINTS" id="PR01011">
    <property type="entry name" value="GLUTPROXDASE"/>
</dbReference>
<keyword evidence="2 5" id="KW-0575">Peroxidase</keyword>
<sequence>MTTAHDFSFAKLDEPGEIKLADYAGKAVLIVNVASACGFTSQYRDLESLYEAKVAKGLIIIGVPCNDFGHQEPAGEKEIREFCDTTYHVTFPMTSKAEITSRERRHPFYQWVAEELGESALPRWNFHKYLIGKNGELVGAYGSKTAPLSPDMLEAIKGAICAA</sequence>
<evidence type="ECO:0000313" key="6">
    <source>
        <dbReference type="EMBL" id="ANP47951.1"/>
    </source>
</evidence>
<evidence type="ECO:0000256" key="5">
    <source>
        <dbReference type="RuleBase" id="RU000499"/>
    </source>
</evidence>
<evidence type="ECO:0000313" key="7">
    <source>
        <dbReference type="Proteomes" id="UP000092498"/>
    </source>
</evidence>
<evidence type="ECO:0000256" key="1">
    <source>
        <dbReference type="ARBA" id="ARBA00006926"/>
    </source>
</evidence>
<dbReference type="PANTHER" id="PTHR11592:SF78">
    <property type="entry name" value="GLUTATHIONE PEROXIDASE"/>
    <property type="match status" value="1"/>
</dbReference>
<dbReference type="InterPro" id="IPR036249">
    <property type="entry name" value="Thioredoxin-like_sf"/>
</dbReference>
<dbReference type="KEGG" id="cbot:ATE48_04760"/>
<dbReference type="GO" id="GO:0034599">
    <property type="term" value="P:cellular response to oxidative stress"/>
    <property type="evidence" value="ECO:0007669"/>
    <property type="project" value="TreeGrafter"/>
</dbReference>
<name>A0A1B1AN28_9PROT</name>
<evidence type="ECO:0000256" key="2">
    <source>
        <dbReference type="ARBA" id="ARBA00022559"/>
    </source>
</evidence>
<dbReference type="PANTHER" id="PTHR11592">
    <property type="entry name" value="GLUTATHIONE PEROXIDASE"/>
    <property type="match status" value="1"/>
</dbReference>
<protein>
    <recommendedName>
        <fullName evidence="5">Glutathione peroxidase</fullName>
    </recommendedName>
</protein>
<dbReference type="AlphaFoldDB" id="A0A1B1AN28"/>
<dbReference type="Proteomes" id="UP000092498">
    <property type="component" value="Chromosome"/>
</dbReference>
<keyword evidence="3 5" id="KW-0560">Oxidoreductase</keyword>
<organism evidence="6 7">
    <name type="scientific">Candidatus Viadribacter manganicus</name>
    <dbReference type="NCBI Taxonomy" id="1759059"/>
    <lineage>
        <taxon>Bacteria</taxon>
        <taxon>Pseudomonadati</taxon>
        <taxon>Pseudomonadota</taxon>
        <taxon>Alphaproteobacteria</taxon>
        <taxon>Hyphomonadales</taxon>
        <taxon>Hyphomonadaceae</taxon>
        <taxon>Candidatus Viadribacter</taxon>
    </lineage>
</organism>
<evidence type="ECO:0000256" key="3">
    <source>
        <dbReference type="ARBA" id="ARBA00023002"/>
    </source>
</evidence>
<accession>A0A1B1AN28</accession>
<reference evidence="6 7" key="1">
    <citation type="submission" date="2015-11" db="EMBL/GenBank/DDBJ databases">
        <title>Whole-Genome Sequence of Candidatus Oderbacter manganicum from the National Park Lower Oder Valley, Germany.</title>
        <authorList>
            <person name="Braun B."/>
            <person name="Liere K."/>
            <person name="Szewzyk U."/>
        </authorList>
    </citation>
    <scope>NUCLEOTIDE SEQUENCE [LARGE SCALE GENOMIC DNA]</scope>
    <source>
        <strain evidence="6 7">OTSz_A_272</strain>
    </source>
</reference>
<dbReference type="PROSITE" id="PS00460">
    <property type="entry name" value="GLUTATHIONE_PEROXID_1"/>
    <property type="match status" value="1"/>
</dbReference>
<dbReference type="STRING" id="1759059.ATE48_04760"/>
<dbReference type="InterPro" id="IPR029759">
    <property type="entry name" value="GPX_AS"/>
</dbReference>
<comment type="similarity">
    <text evidence="1 5">Belongs to the glutathione peroxidase family.</text>
</comment>